<dbReference type="Gene3D" id="3.40.50.150">
    <property type="entry name" value="Vaccinia Virus protein VP39"/>
    <property type="match status" value="1"/>
</dbReference>
<accession>A0A2T0X2Q7</accession>
<dbReference type="PANTHER" id="PTHR43464:SF19">
    <property type="entry name" value="UBIQUINONE BIOSYNTHESIS O-METHYLTRANSFERASE, MITOCHONDRIAL"/>
    <property type="match status" value="1"/>
</dbReference>
<dbReference type="GO" id="GO:0046406">
    <property type="term" value="F:magnesium protoporphyrin IX methyltransferase activity"/>
    <property type="evidence" value="ECO:0007669"/>
    <property type="project" value="UniProtKB-UniRule"/>
</dbReference>
<dbReference type="InterPro" id="IPR029063">
    <property type="entry name" value="SAM-dependent_MTases_sf"/>
</dbReference>
<keyword evidence="1 6" id="KW-0489">Methyltransferase</keyword>
<dbReference type="GO" id="GO:0015995">
    <property type="term" value="P:chlorophyll biosynthetic process"/>
    <property type="evidence" value="ECO:0007669"/>
    <property type="project" value="UniProtKB-UniRule"/>
</dbReference>
<dbReference type="InterPro" id="IPR010940">
    <property type="entry name" value="Mg_prot_MeTrfase_C"/>
</dbReference>
<keyword evidence="7" id="KW-1185">Reference proteome</keyword>
<evidence type="ECO:0000256" key="1">
    <source>
        <dbReference type="ARBA" id="ARBA00022603"/>
    </source>
</evidence>
<dbReference type="NCBIfam" id="TIGR02021">
    <property type="entry name" value="BchM-ChlM"/>
    <property type="match status" value="1"/>
</dbReference>
<keyword evidence="3" id="KW-0949">S-adenosyl-L-methionine</keyword>
<dbReference type="PANTHER" id="PTHR43464">
    <property type="entry name" value="METHYLTRANSFERASE"/>
    <property type="match status" value="1"/>
</dbReference>
<dbReference type="RefSeq" id="WP_106160851.1">
    <property type="nucleotide sequence ID" value="NZ_PVTT01000002.1"/>
</dbReference>
<evidence type="ECO:0000256" key="2">
    <source>
        <dbReference type="ARBA" id="ARBA00022679"/>
    </source>
</evidence>
<evidence type="ECO:0000256" key="4">
    <source>
        <dbReference type="NCBIfam" id="TIGR02021"/>
    </source>
</evidence>
<evidence type="ECO:0000313" key="7">
    <source>
        <dbReference type="Proteomes" id="UP000238801"/>
    </source>
</evidence>
<proteinExistence type="predicted"/>
<keyword evidence="2 6" id="KW-0808">Transferase</keyword>
<dbReference type="OrthoDB" id="9765084at2"/>
<dbReference type="InterPro" id="IPR010251">
    <property type="entry name" value="Mg_prot_MeTrfase"/>
</dbReference>
<dbReference type="CDD" id="cd02440">
    <property type="entry name" value="AdoMet_MTases"/>
    <property type="match status" value="1"/>
</dbReference>
<reference evidence="6 7" key="1">
    <citation type="submission" date="2018-03" db="EMBL/GenBank/DDBJ databases">
        <title>Genomic Encyclopedia of Archaeal and Bacterial Type Strains, Phase II (KMG-II): from individual species to whole genera.</title>
        <authorList>
            <person name="Goeker M."/>
        </authorList>
    </citation>
    <scope>NUCLEOTIDE SEQUENCE [LARGE SCALE GENOMIC DNA]</scope>
    <source>
        <strain evidence="6 7">DSM 29318</strain>
    </source>
</reference>
<dbReference type="AlphaFoldDB" id="A0A2T0X2Q7"/>
<evidence type="ECO:0000259" key="5">
    <source>
        <dbReference type="Pfam" id="PF07109"/>
    </source>
</evidence>
<evidence type="ECO:0000256" key="3">
    <source>
        <dbReference type="ARBA" id="ARBA00022691"/>
    </source>
</evidence>
<evidence type="ECO:0000313" key="6">
    <source>
        <dbReference type="EMBL" id="PRY93242.1"/>
    </source>
</evidence>
<dbReference type="Proteomes" id="UP000238801">
    <property type="component" value="Unassembled WGS sequence"/>
</dbReference>
<protein>
    <recommendedName>
        <fullName evidence="4">Magnesium protoporphyrin IX methyltransferase</fullName>
        <ecNumber evidence="4">2.1.1.11</ecNumber>
    </recommendedName>
</protein>
<dbReference type="SUPFAM" id="SSF53335">
    <property type="entry name" value="S-adenosyl-L-methionine-dependent methyltransferases"/>
    <property type="match status" value="1"/>
</dbReference>
<feature type="domain" description="Magnesium-protoporphyrin IX methyltransferase C-terminal" evidence="5">
    <location>
        <begin position="132"/>
        <end position="221"/>
    </location>
</feature>
<comment type="caution">
    <text evidence="6">The sequence shown here is derived from an EMBL/GenBank/DDBJ whole genome shotgun (WGS) entry which is preliminary data.</text>
</comment>
<organism evidence="6 7">
    <name type="scientific">Hasllibacter halocynthiae</name>
    <dbReference type="NCBI Taxonomy" id="595589"/>
    <lineage>
        <taxon>Bacteria</taxon>
        <taxon>Pseudomonadati</taxon>
        <taxon>Pseudomonadota</taxon>
        <taxon>Alphaproteobacteria</taxon>
        <taxon>Rhodobacterales</taxon>
        <taxon>Roseobacteraceae</taxon>
        <taxon>Hasllibacter</taxon>
    </lineage>
</organism>
<dbReference type="EC" id="2.1.1.11" evidence="4"/>
<gene>
    <name evidence="6" type="ORF">BCF33_2109</name>
</gene>
<name>A0A2T0X2Q7_9RHOB</name>
<dbReference type="Pfam" id="PF07109">
    <property type="entry name" value="Mg-por_mtran_C"/>
    <property type="match status" value="1"/>
</dbReference>
<sequence length="225" mass="23614">MAAPSTYAATRDRLEGYFDRTASKAWEALTSDAPVSRVRLAVRAGRDRMRATLLDLLPDDLGGLRVLDAGCGPGEMCVALAERGAEVVGVDLAPSLLAVAEGRLPAHLRSRVSLRANDMTDPALGRFDAVVAMDSLIHYRMPDLVGALGRLGGMAPLVAFTIAPRTPLLAAMHLAGKAFPRADRSPAIVPHAPCAVLRAMPGMTAGAPVSSGFYFSQAMALRTPG</sequence>
<dbReference type="EMBL" id="PVTT01000002">
    <property type="protein sequence ID" value="PRY93242.1"/>
    <property type="molecule type" value="Genomic_DNA"/>
</dbReference>
<dbReference type="GO" id="GO:0032259">
    <property type="term" value="P:methylation"/>
    <property type="evidence" value="ECO:0007669"/>
    <property type="project" value="UniProtKB-KW"/>
</dbReference>